<dbReference type="GO" id="GO:0004300">
    <property type="term" value="F:enoyl-CoA hydratase activity"/>
    <property type="evidence" value="ECO:0007669"/>
    <property type="project" value="UniProtKB-EC"/>
</dbReference>
<dbReference type="PANTHER" id="PTHR42993">
    <property type="entry name" value="MAOC-LIKE DEHYDRATASE DOMAIN-CONTAINING PROTEIN"/>
    <property type="match status" value="1"/>
</dbReference>
<dbReference type="KEGG" id="vgo:GJW-30_1_00033"/>
<accession>A0A0S3PNJ9</accession>
<dbReference type="InterPro" id="IPR039375">
    <property type="entry name" value="NodN-like"/>
</dbReference>
<name>A0A0S3PNJ9_9BRAD</name>
<dbReference type="RefSeq" id="WP_096350312.1">
    <property type="nucleotide sequence ID" value="NZ_AP014946.1"/>
</dbReference>
<dbReference type="SUPFAM" id="SSF54637">
    <property type="entry name" value="Thioesterase/thiol ester dehydrase-isomerase"/>
    <property type="match status" value="1"/>
</dbReference>
<reference evidence="2 3" key="1">
    <citation type="submission" date="2015-08" db="EMBL/GenBank/DDBJ databases">
        <title>Investigation of the bacterial diversity of lava forest soil.</title>
        <authorList>
            <person name="Lee J.S."/>
        </authorList>
    </citation>
    <scope>NUCLEOTIDE SEQUENCE [LARGE SCALE GENOMIC DNA]</scope>
    <source>
        <strain evidence="2 3">GJW-30</strain>
    </source>
</reference>
<dbReference type="InterPro" id="IPR029069">
    <property type="entry name" value="HotDog_dom_sf"/>
</dbReference>
<dbReference type="InterPro" id="IPR002539">
    <property type="entry name" value="MaoC-like_dom"/>
</dbReference>
<organism evidence="2 3">
    <name type="scientific">Variibacter gotjawalensis</name>
    <dbReference type="NCBI Taxonomy" id="1333996"/>
    <lineage>
        <taxon>Bacteria</taxon>
        <taxon>Pseudomonadati</taxon>
        <taxon>Pseudomonadota</taxon>
        <taxon>Alphaproteobacteria</taxon>
        <taxon>Hyphomicrobiales</taxon>
        <taxon>Nitrobacteraceae</taxon>
        <taxon>Variibacter</taxon>
    </lineage>
</organism>
<dbReference type="EMBL" id="AP014946">
    <property type="protein sequence ID" value="BAT57528.1"/>
    <property type="molecule type" value="Genomic_DNA"/>
</dbReference>
<dbReference type="Pfam" id="PF01575">
    <property type="entry name" value="MaoC_dehydratas"/>
    <property type="match status" value="1"/>
</dbReference>
<proteinExistence type="predicted"/>
<evidence type="ECO:0000259" key="1">
    <source>
        <dbReference type="Pfam" id="PF01575"/>
    </source>
</evidence>
<feature type="domain" description="MaoC-like" evidence="1">
    <location>
        <begin position="11"/>
        <end position="118"/>
    </location>
</feature>
<dbReference type="Proteomes" id="UP000236884">
    <property type="component" value="Chromosome"/>
</dbReference>
<protein>
    <submittedName>
        <fullName evidence="2">Putative enoyl-CoA hydratase 1</fullName>
        <ecNumber evidence="2">4.2.1.17</ecNumber>
    </submittedName>
</protein>
<dbReference type="CDD" id="cd03450">
    <property type="entry name" value="NodN"/>
    <property type="match status" value="1"/>
</dbReference>
<keyword evidence="2" id="KW-0456">Lyase</keyword>
<sequence length="148" mass="16910">MRIDAKDLPTLVGKDLGTTNWVSIDQELINRFADVTNDHQWIHVDVDRAKREYGGTTIAHGFLTLSLMSAMSYELLQIDGIKNGINYGFDKLRFTGAVPPDSRVRMKAKMLSVEAKDNSYRFKRECFVELEGHEKPVIVAEWITMVYV</sequence>
<dbReference type="PANTHER" id="PTHR42993:SF1">
    <property type="entry name" value="MAOC-LIKE DEHYDRATASE DOMAIN-CONTAINING PROTEIN"/>
    <property type="match status" value="1"/>
</dbReference>
<gene>
    <name evidence="2" type="ORF">GJW-30_1_00033</name>
</gene>
<dbReference type="AlphaFoldDB" id="A0A0S3PNJ9"/>
<keyword evidence="3" id="KW-1185">Reference proteome</keyword>
<dbReference type="EC" id="4.2.1.17" evidence="2"/>
<dbReference type="Gene3D" id="3.10.129.10">
    <property type="entry name" value="Hotdog Thioesterase"/>
    <property type="match status" value="1"/>
</dbReference>
<evidence type="ECO:0000313" key="3">
    <source>
        <dbReference type="Proteomes" id="UP000236884"/>
    </source>
</evidence>
<evidence type="ECO:0000313" key="2">
    <source>
        <dbReference type="EMBL" id="BAT57528.1"/>
    </source>
</evidence>
<dbReference type="OrthoDB" id="9801735at2"/>